<dbReference type="STRING" id="53406.SAMN05421553_3660"/>
<protein>
    <submittedName>
        <fullName evidence="3">Addiction module toxin, RelE/StbE family</fullName>
    </submittedName>
</protein>
<dbReference type="RefSeq" id="WP_090385357.1">
    <property type="nucleotide sequence ID" value="NZ_FNSC01000001.1"/>
</dbReference>
<keyword evidence="2" id="KW-1277">Toxin-antitoxin system</keyword>
<gene>
    <name evidence="3" type="ORF">SAMN05421553_3660</name>
</gene>
<keyword evidence="4" id="KW-1185">Reference proteome</keyword>
<evidence type="ECO:0000313" key="4">
    <source>
        <dbReference type="Proteomes" id="UP000242849"/>
    </source>
</evidence>
<name>A0A1H5EPA6_PSEAG</name>
<dbReference type="EMBL" id="FNSC01000001">
    <property type="protein sequence ID" value="SED92900.1"/>
    <property type="molecule type" value="Genomic_DNA"/>
</dbReference>
<dbReference type="InterPro" id="IPR035093">
    <property type="entry name" value="RelE/ParE_toxin_dom_sf"/>
</dbReference>
<reference evidence="4" key="1">
    <citation type="submission" date="2016-10" db="EMBL/GenBank/DDBJ databases">
        <authorList>
            <person name="Varghese N."/>
            <person name="Submissions S."/>
        </authorList>
    </citation>
    <scope>NUCLEOTIDE SEQUENCE [LARGE SCALE GENOMIC DNA]</scope>
    <source>
        <strain evidence="4">DSM 12111</strain>
    </source>
</reference>
<sequence>MKVTWTPEALQDRLDIWEYIAADNPAAAVHMDELFSAAASTLADFPQRGRLGTVVGTRELIPHENYRLIYQTESDGVWILALVHVARIWPPLQS</sequence>
<dbReference type="Pfam" id="PF05016">
    <property type="entry name" value="ParE_toxin"/>
    <property type="match status" value="1"/>
</dbReference>
<dbReference type="Gene3D" id="3.30.2310.20">
    <property type="entry name" value="RelE-like"/>
    <property type="match status" value="1"/>
</dbReference>
<dbReference type="InterPro" id="IPR051803">
    <property type="entry name" value="TA_system_RelE-like_toxin"/>
</dbReference>
<dbReference type="InterPro" id="IPR007712">
    <property type="entry name" value="RelE/ParE_toxin"/>
</dbReference>
<dbReference type="OrthoDB" id="9798046at2"/>
<evidence type="ECO:0000256" key="2">
    <source>
        <dbReference type="ARBA" id="ARBA00022649"/>
    </source>
</evidence>
<accession>A0A1H5EPA6</accession>
<dbReference type="PANTHER" id="PTHR33755">
    <property type="entry name" value="TOXIN PARE1-RELATED"/>
    <property type="match status" value="1"/>
</dbReference>
<dbReference type="NCBIfam" id="TIGR02385">
    <property type="entry name" value="RelE_StbE"/>
    <property type="match status" value="1"/>
</dbReference>
<dbReference type="AlphaFoldDB" id="A0A1H5EPA6"/>
<comment type="similarity">
    <text evidence="1">Belongs to the RelE toxin family.</text>
</comment>
<dbReference type="PANTHER" id="PTHR33755:SF6">
    <property type="entry name" value="PLASMID STABILIZATION SYSTEM PROTEIN"/>
    <property type="match status" value="1"/>
</dbReference>
<organism evidence="3 4">
    <name type="scientific">Pseudomonas anguilliseptica</name>
    <dbReference type="NCBI Taxonomy" id="53406"/>
    <lineage>
        <taxon>Bacteria</taxon>
        <taxon>Pseudomonadati</taxon>
        <taxon>Pseudomonadota</taxon>
        <taxon>Gammaproteobacteria</taxon>
        <taxon>Pseudomonadales</taxon>
        <taxon>Pseudomonadaceae</taxon>
        <taxon>Pseudomonas</taxon>
    </lineage>
</organism>
<evidence type="ECO:0000256" key="1">
    <source>
        <dbReference type="ARBA" id="ARBA00006226"/>
    </source>
</evidence>
<proteinExistence type="inferred from homology"/>
<evidence type="ECO:0000313" key="3">
    <source>
        <dbReference type="EMBL" id="SED92900.1"/>
    </source>
</evidence>
<dbReference type="Proteomes" id="UP000242849">
    <property type="component" value="Unassembled WGS sequence"/>
</dbReference>